<dbReference type="Pfam" id="PF14833">
    <property type="entry name" value="NAD_binding_11"/>
    <property type="match status" value="1"/>
</dbReference>
<evidence type="ECO:0000256" key="1">
    <source>
        <dbReference type="ARBA" id="ARBA00023002"/>
    </source>
</evidence>
<feature type="domain" description="3-hydroxyisobutyrate dehydrogenase-like NAD-binding" evidence="4">
    <location>
        <begin position="168"/>
        <end position="283"/>
    </location>
</feature>
<evidence type="ECO:0000313" key="5">
    <source>
        <dbReference type="EMBL" id="GLS22461.1"/>
    </source>
</evidence>
<dbReference type="InterPro" id="IPR002204">
    <property type="entry name" value="3-OH-isobutyrate_DH-rel_CS"/>
</dbReference>
<dbReference type="InterPro" id="IPR015815">
    <property type="entry name" value="HIBADH-related"/>
</dbReference>
<dbReference type="InterPro" id="IPR036291">
    <property type="entry name" value="NAD(P)-bd_dom_sf"/>
</dbReference>
<dbReference type="InterPro" id="IPR051265">
    <property type="entry name" value="HIBADH-related_NP60_sf"/>
</dbReference>
<name>A0ABQ6CW41_9HYPH</name>
<evidence type="ECO:0000259" key="3">
    <source>
        <dbReference type="Pfam" id="PF03446"/>
    </source>
</evidence>
<evidence type="ECO:0000256" key="2">
    <source>
        <dbReference type="ARBA" id="ARBA00023027"/>
    </source>
</evidence>
<comment type="caution">
    <text evidence="5">The sequence shown here is derived from an EMBL/GenBank/DDBJ whole genome shotgun (WGS) entry which is preliminary data.</text>
</comment>
<gene>
    <name evidence="5" type="ORF">GCM10007874_54790</name>
</gene>
<proteinExistence type="predicted"/>
<dbReference type="PROSITE" id="PS00895">
    <property type="entry name" value="3_HYDROXYISOBUT_DH"/>
    <property type="match status" value="1"/>
</dbReference>
<protein>
    <submittedName>
        <fullName evidence="5">Dehydrogenase</fullName>
    </submittedName>
</protein>
<dbReference type="InterPro" id="IPR006115">
    <property type="entry name" value="6PGDH_NADP-bd"/>
</dbReference>
<dbReference type="EMBL" id="BSPC01000063">
    <property type="protein sequence ID" value="GLS22461.1"/>
    <property type="molecule type" value="Genomic_DNA"/>
</dbReference>
<keyword evidence="6" id="KW-1185">Reference proteome</keyword>
<evidence type="ECO:0000313" key="6">
    <source>
        <dbReference type="Proteomes" id="UP001156882"/>
    </source>
</evidence>
<dbReference type="InterPro" id="IPR008927">
    <property type="entry name" value="6-PGluconate_DH-like_C_sf"/>
</dbReference>
<dbReference type="PANTHER" id="PTHR43580:SF2">
    <property type="entry name" value="CYTOKINE-LIKE NUCLEAR FACTOR N-PAC"/>
    <property type="match status" value="1"/>
</dbReference>
<dbReference type="Pfam" id="PF03446">
    <property type="entry name" value="NAD_binding_2"/>
    <property type="match status" value="1"/>
</dbReference>
<dbReference type="Gene3D" id="3.40.50.720">
    <property type="entry name" value="NAD(P)-binding Rossmann-like Domain"/>
    <property type="match status" value="1"/>
</dbReference>
<organism evidence="5 6">
    <name type="scientific">Labrys miyagiensis</name>
    <dbReference type="NCBI Taxonomy" id="346912"/>
    <lineage>
        <taxon>Bacteria</taxon>
        <taxon>Pseudomonadati</taxon>
        <taxon>Pseudomonadota</taxon>
        <taxon>Alphaproteobacteria</taxon>
        <taxon>Hyphomicrobiales</taxon>
        <taxon>Xanthobacteraceae</taxon>
        <taxon>Labrys</taxon>
    </lineage>
</organism>
<keyword evidence="1" id="KW-0560">Oxidoreductase</keyword>
<dbReference type="InterPro" id="IPR013328">
    <property type="entry name" value="6PGD_dom2"/>
</dbReference>
<dbReference type="Gene3D" id="1.10.1040.10">
    <property type="entry name" value="N-(1-d-carboxylethyl)-l-norvaline Dehydrogenase, domain 2"/>
    <property type="match status" value="1"/>
</dbReference>
<keyword evidence="2" id="KW-0520">NAD</keyword>
<dbReference type="Proteomes" id="UP001156882">
    <property type="component" value="Unassembled WGS sequence"/>
</dbReference>
<dbReference type="PANTHER" id="PTHR43580">
    <property type="entry name" value="OXIDOREDUCTASE GLYR1-RELATED"/>
    <property type="match status" value="1"/>
</dbReference>
<evidence type="ECO:0000259" key="4">
    <source>
        <dbReference type="Pfam" id="PF14833"/>
    </source>
</evidence>
<reference evidence="6" key="1">
    <citation type="journal article" date="2019" name="Int. J. Syst. Evol. Microbiol.">
        <title>The Global Catalogue of Microorganisms (GCM) 10K type strain sequencing project: providing services to taxonomists for standard genome sequencing and annotation.</title>
        <authorList>
            <consortium name="The Broad Institute Genomics Platform"/>
            <consortium name="The Broad Institute Genome Sequencing Center for Infectious Disease"/>
            <person name="Wu L."/>
            <person name="Ma J."/>
        </authorList>
    </citation>
    <scope>NUCLEOTIDE SEQUENCE [LARGE SCALE GENOMIC DNA]</scope>
    <source>
        <strain evidence="6">NBRC 101365</strain>
    </source>
</reference>
<dbReference type="SUPFAM" id="SSF51735">
    <property type="entry name" value="NAD(P)-binding Rossmann-fold domains"/>
    <property type="match status" value="1"/>
</dbReference>
<sequence length="295" mass="30622">MAIGFIGLGVMGEAMALNLVRAGTPLLVWNRTPDKSKILRTAGAEVAASADEVFARARIVILMLASDAAIDAVLGRFTPAFGTRIARQVIVQMGTISPEASLALAKDIEVAGGSYVEAPVSGSRKPAEAGQLVGMLAGDAAAIDEVRPLLGPICHQTFLCGEVPGALTMKLAVNLYLITTVTGLAEAAHFAERHGLDMRQFQAVLDAGPMESNVSRIKIAKLVAHDFTAQAAISDVLKNNRLVAEAARKAGIASPLLDVCHALFGETEAMGLGQADMAAVVRAIEARTDGSPTSA</sequence>
<accession>A0ABQ6CW41</accession>
<dbReference type="SUPFAM" id="SSF48179">
    <property type="entry name" value="6-phosphogluconate dehydrogenase C-terminal domain-like"/>
    <property type="match status" value="1"/>
</dbReference>
<dbReference type="InterPro" id="IPR029154">
    <property type="entry name" value="HIBADH-like_NADP-bd"/>
</dbReference>
<feature type="domain" description="6-phosphogluconate dehydrogenase NADP-binding" evidence="3">
    <location>
        <begin position="3"/>
        <end position="158"/>
    </location>
</feature>
<dbReference type="PIRSF" id="PIRSF000103">
    <property type="entry name" value="HIBADH"/>
    <property type="match status" value="1"/>
</dbReference>